<proteinExistence type="predicted"/>
<accession>A0A1F6G9G2</accession>
<reference evidence="1 2" key="1">
    <citation type="journal article" date="2016" name="Nat. Commun.">
        <title>Thousands of microbial genomes shed light on interconnected biogeochemical processes in an aquifer system.</title>
        <authorList>
            <person name="Anantharaman K."/>
            <person name="Brown C.T."/>
            <person name="Hug L.A."/>
            <person name="Sharon I."/>
            <person name="Castelle C.J."/>
            <person name="Probst A.J."/>
            <person name="Thomas B.C."/>
            <person name="Singh A."/>
            <person name="Wilkins M.J."/>
            <person name="Karaoz U."/>
            <person name="Brodie E.L."/>
            <person name="Williams K.H."/>
            <person name="Hubbard S.S."/>
            <person name="Banfield J.F."/>
        </authorList>
    </citation>
    <scope>NUCLEOTIDE SEQUENCE [LARGE SCALE GENOMIC DNA]</scope>
</reference>
<comment type="caution">
    <text evidence="1">The sequence shown here is derived from an EMBL/GenBank/DDBJ whole genome shotgun (WGS) entry which is preliminary data.</text>
</comment>
<protein>
    <submittedName>
        <fullName evidence="1">Uncharacterized protein</fullName>
    </submittedName>
</protein>
<dbReference type="STRING" id="1817772.A2527_06050"/>
<evidence type="ECO:0000313" key="1">
    <source>
        <dbReference type="EMBL" id="OGG94757.1"/>
    </source>
</evidence>
<name>A0A1F6G9G2_9PROT</name>
<dbReference type="Proteomes" id="UP000178449">
    <property type="component" value="Unassembled WGS sequence"/>
</dbReference>
<dbReference type="AlphaFoldDB" id="A0A1F6G9G2"/>
<organism evidence="1 2">
    <name type="scientific">Candidatus Lambdaproteobacteria bacterium RIFOXYD2_FULL_50_16</name>
    <dbReference type="NCBI Taxonomy" id="1817772"/>
    <lineage>
        <taxon>Bacteria</taxon>
        <taxon>Pseudomonadati</taxon>
        <taxon>Pseudomonadota</taxon>
        <taxon>Candidatus Lambdaproteobacteria</taxon>
    </lineage>
</organism>
<gene>
    <name evidence="1" type="ORF">A2527_06050</name>
</gene>
<sequence length="521" mass="60181">MNLSYKAILIGVLCWLPWTAQALNLTALYQGACKRSLGVILEVGDERLTLLDLEGHFQEIRRFEVVYAAYYPVGQLPLEKTERPLTNPLRISTIHQNELQTLAEGWAIDFSEAEISFLTLEGREIIIQRDSIWDIEELTLDQELKFQAQKTEPLDFVHPYPFAHCNGHATGKKIYPQQLLADPFMIKREFDRLETEDKVIHGYQENKVFYPVPQVYSNHNSLGLWMVSGSRYGSSRNRVNSFIPSFVSELSEGPYGFQRILVTGTAPMPYSLHEEPQSQFYYRLKADYVHFSIMYDFDRLLLGEERFKWSKLDLGPVDFRLNELQHISAGYDYGHWSAEYAWTPIQYGVNVENRFFKNRVDLNQLALRFQNRSFMTEFHYGFAVDGKVDNIVFSESDSPEMIAQKERLKKEIASAADYLTDIRHYRINLDLKKLLPFSPEISYIGRKVDYTRDASQTEAASRLVQQTHILALWVAQELPLDLRVTGFLSGESAQSAYGQQDTSKNQSKLYFKGGAKLDLTF</sequence>
<evidence type="ECO:0000313" key="2">
    <source>
        <dbReference type="Proteomes" id="UP000178449"/>
    </source>
</evidence>
<dbReference type="EMBL" id="MFNE01000035">
    <property type="protein sequence ID" value="OGG94757.1"/>
    <property type="molecule type" value="Genomic_DNA"/>
</dbReference>